<evidence type="ECO:0000256" key="1">
    <source>
        <dbReference type="SAM" id="MobiDB-lite"/>
    </source>
</evidence>
<sequence>MAISTFLTRIGTELSKKILNNIYVDNVFLAAESSEEAIQKMEFSRKLFSQIGMNLRDFISSSTEVNTMIPEPIKGKAGFTKLLGVSYNTENDRISLHIKTSPRERMTKRELVSEVHKIYDPLGLALPLSLNAKLLMREVVLMKSPWNSILPQHYVDKWNEIHTKINDTIISLPRNIGKGDEKMGKSTLWVFAAASQLAIVCCAYVTHLPNHHTDGLLCAKARLAPLKRKLSIPRLELIAILISLRLAKTILHVYKGRIQSLHIVNDSKIALAWLQSSRKLPVFVSNQVDRIHKLTRQIQELGITLSFKYIESAYNPADIATRPTDKEQFRTSEWLIGPQWLQTPEPQWPIDTPRSEAGFTSADTDDAEDNSTTSCASIIEAKPPEHIPIVDLTRFRHYSQALRTLARAMKALAQWTLKLSAHSSRQINATVIGQFAPDHNITADEIRRCEAIVLHNETKNTNFNELQSKHRDKTLFYDENNLIRVKSRLNNAAFPRDTKEPLYVPNNSELVRLIVNEIHVTNMHCGRNHVLSLLRMRFWVPKPSAKVRKILSQCEVCKREQGLPFPRPPMAPLPRDRSVICKPFQHVGCDYIGPFTTDNNEKAYIALYTCLTTRAIHLELVDSLSASAFLDSFLRFIGRRGVPTIIRSDWGTNFVLGAKMIDHPFQNTTETGHSVMSYSATKNIKWIFNPPAAPWMGGVWERLVGTVKKCISKTIGRKKLSYRKLTTMLTCIEAVVNTRPLTKVDPQDLTSLPLRPVDFLQGNLKFSLPESSNSDEREDPSYGEATITNMEQAKEALKFAEDVANSFWIKWHREYLTELRDTHKSSTKQTRHSSRSEPEIGEIVLILPDEPVPRSNWPLGRIVEVVRSSDGLVRSAKVITSSGKTSHRPIAKLVPLEIRSSLTGENMTRTTATKSEPEQNPQRASLPRKAKENARVAQVPHTEDVYHVFACSSWNSEIHLDFHFFTPDNSTKVPLRIHPYVRSPLQGWDIKVISIQHTTPPILNRRFATSPYTRMILDDQFKVPVECPDAATASDHFNACQNAITCACTPSKDAVHCNCPQSTMHGMKYTAQELPLITPHLNISAVDTVVADTHDTEITLLIESHRQIQMAELLVDPPCFLHTTTVTGCYSCQEASKITAYCYSIKEREVVLDCTDQSRLLKCSPQNESNVISLEYNRAHVNDICSFRCAGKRQTISLTGTLLYHSSIPDEEIFNIGENTNMTNSWWNDISIPDLRPLMQTILTHWKSTLAIASLTGVIGFAIYLFGPIAIVGIVKIVITIAKFAFKWFLKCVNSIRATVPRITINRARN</sequence>
<evidence type="ECO:0000256" key="2">
    <source>
        <dbReference type="SAM" id="Phobius"/>
    </source>
</evidence>
<dbReference type="SUPFAM" id="SSF53098">
    <property type="entry name" value="Ribonuclease H-like"/>
    <property type="match status" value="1"/>
</dbReference>
<dbReference type="GO" id="GO:0003676">
    <property type="term" value="F:nucleic acid binding"/>
    <property type="evidence" value="ECO:0007669"/>
    <property type="project" value="InterPro"/>
</dbReference>
<keyword evidence="4" id="KW-1185">Reference proteome</keyword>
<feature type="domain" description="Integrase catalytic" evidence="3">
    <location>
        <begin position="579"/>
        <end position="764"/>
    </location>
</feature>
<evidence type="ECO:0000313" key="4">
    <source>
        <dbReference type="Proteomes" id="UP000025227"/>
    </source>
</evidence>
<accession>A0A7I4XZF7</accession>
<dbReference type="Gene3D" id="1.10.340.70">
    <property type="match status" value="1"/>
</dbReference>
<dbReference type="OMA" id="WWNDISI"/>
<organism evidence="4 5">
    <name type="scientific">Haemonchus contortus</name>
    <name type="common">Barber pole worm</name>
    <dbReference type="NCBI Taxonomy" id="6289"/>
    <lineage>
        <taxon>Eukaryota</taxon>
        <taxon>Metazoa</taxon>
        <taxon>Ecdysozoa</taxon>
        <taxon>Nematoda</taxon>
        <taxon>Chromadorea</taxon>
        <taxon>Rhabditida</taxon>
        <taxon>Rhabditina</taxon>
        <taxon>Rhabditomorpha</taxon>
        <taxon>Strongyloidea</taxon>
        <taxon>Trichostrongylidae</taxon>
        <taxon>Haemonchus</taxon>
    </lineage>
</organism>
<keyword evidence="2" id="KW-0472">Membrane</keyword>
<dbReference type="InterPro" id="IPR008042">
    <property type="entry name" value="Retrotrans_Pao"/>
</dbReference>
<reference evidence="5" key="1">
    <citation type="submission" date="2020-12" db="UniProtKB">
        <authorList>
            <consortium name="WormBaseParasite"/>
        </authorList>
    </citation>
    <scope>IDENTIFICATION</scope>
    <source>
        <strain evidence="5">MHco3</strain>
    </source>
</reference>
<protein>
    <submittedName>
        <fullName evidence="5">Integrase catalytic domain-containing protein</fullName>
    </submittedName>
</protein>
<evidence type="ECO:0000313" key="5">
    <source>
        <dbReference type="WBParaSite" id="HCON_00031630-00001"/>
    </source>
</evidence>
<dbReference type="InterPro" id="IPR040676">
    <property type="entry name" value="DUF5641"/>
</dbReference>
<feature type="region of interest" description="Disordered" evidence="1">
    <location>
        <begin position="902"/>
        <end position="930"/>
    </location>
</feature>
<dbReference type="Pfam" id="PF05380">
    <property type="entry name" value="Peptidase_A17"/>
    <property type="match status" value="1"/>
</dbReference>
<dbReference type="PROSITE" id="PS50994">
    <property type="entry name" value="INTEGRASE"/>
    <property type="match status" value="1"/>
</dbReference>
<dbReference type="Gene3D" id="3.30.420.10">
    <property type="entry name" value="Ribonuclease H-like superfamily/Ribonuclease H"/>
    <property type="match status" value="1"/>
</dbReference>
<evidence type="ECO:0000259" key="3">
    <source>
        <dbReference type="PROSITE" id="PS50994"/>
    </source>
</evidence>
<feature type="compositionally biased region" description="Polar residues" evidence="1">
    <location>
        <begin position="902"/>
        <end position="923"/>
    </location>
</feature>
<dbReference type="Gene3D" id="2.60.40.3770">
    <property type="match status" value="1"/>
</dbReference>
<dbReference type="Pfam" id="PF18701">
    <property type="entry name" value="DUF5641"/>
    <property type="match status" value="1"/>
</dbReference>
<dbReference type="Pfam" id="PF17921">
    <property type="entry name" value="Integrase_H2C2"/>
    <property type="match status" value="1"/>
</dbReference>
<dbReference type="Proteomes" id="UP000025227">
    <property type="component" value="Unplaced"/>
</dbReference>
<dbReference type="InterPro" id="IPR012337">
    <property type="entry name" value="RNaseH-like_sf"/>
</dbReference>
<dbReference type="PANTHER" id="PTHR47331">
    <property type="entry name" value="PHD-TYPE DOMAIN-CONTAINING PROTEIN"/>
    <property type="match status" value="1"/>
</dbReference>
<keyword evidence="2" id="KW-1133">Transmembrane helix</keyword>
<dbReference type="InterPro" id="IPR036397">
    <property type="entry name" value="RNaseH_sf"/>
</dbReference>
<dbReference type="InterPro" id="IPR041588">
    <property type="entry name" value="Integrase_H2C2"/>
</dbReference>
<dbReference type="InterPro" id="IPR001584">
    <property type="entry name" value="Integrase_cat-core"/>
</dbReference>
<dbReference type="OrthoDB" id="5869335at2759"/>
<feature type="transmembrane region" description="Helical" evidence="2">
    <location>
        <begin position="1250"/>
        <end position="1279"/>
    </location>
</feature>
<proteinExistence type="predicted"/>
<dbReference type="GO" id="GO:0015074">
    <property type="term" value="P:DNA integration"/>
    <property type="evidence" value="ECO:0007669"/>
    <property type="project" value="InterPro"/>
</dbReference>
<keyword evidence="2" id="KW-0812">Transmembrane</keyword>
<dbReference type="WBParaSite" id="HCON_00031630-00001">
    <property type="protein sequence ID" value="HCON_00031630-00001"/>
    <property type="gene ID" value="HCON_00031630"/>
</dbReference>
<dbReference type="Pfam" id="PF07245">
    <property type="entry name" value="Phlebovirus_G2"/>
    <property type="match status" value="1"/>
</dbReference>
<dbReference type="InterPro" id="IPR009878">
    <property type="entry name" value="Phlebovirus_G2_fusion"/>
</dbReference>
<name>A0A7I4XZF7_HAECO</name>
<dbReference type="PANTHER" id="PTHR47331:SF4">
    <property type="entry name" value="PEPTIDASE S1 DOMAIN-CONTAINING PROTEIN"/>
    <property type="match status" value="1"/>
</dbReference>